<name>A0AAD9GN40_9STRA</name>
<dbReference type="AlphaFoldDB" id="A0AAD9GN40"/>
<gene>
    <name evidence="1" type="ORF">P3T76_007368</name>
</gene>
<protein>
    <submittedName>
        <fullName evidence="1">Uncharacterized protein</fullName>
    </submittedName>
</protein>
<keyword evidence="2" id="KW-1185">Reference proteome</keyword>
<sequence length="70" mass="7929">MYRPLKATVRKNLRFVRFGPRPGFGKELPWVQAKEYEGLVAGITRNGILCGIYLVKGEGFESKNLKSIET</sequence>
<reference evidence="1" key="1">
    <citation type="submission" date="2023-08" db="EMBL/GenBank/DDBJ databases">
        <title>Reference Genome Resource for the Citrus Pathogen Phytophthora citrophthora.</title>
        <authorList>
            <person name="Moller H."/>
            <person name="Coetzee B."/>
            <person name="Rose L.J."/>
            <person name="Van Niekerk J.M."/>
        </authorList>
    </citation>
    <scope>NUCLEOTIDE SEQUENCE</scope>
    <source>
        <strain evidence="1">STE-U-9442</strain>
    </source>
</reference>
<accession>A0AAD9GN40</accession>
<comment type="caution">
    <text evidence="1">The sequence shown here is derived from an EMBL/GenBank/DDBJ whole genome shotgun (WGS) entry which is preliminary data.</text>
</comment>
<proteinExistence type="predicted"/>
<evidence type="ECO:0000313" key="2">
    <source>
        <dbReference type="Proteomes" id="UP001259832"/>
    </source>
</evidence>
<dbReference type="Proteomes" id="UP001259832">
    <property type="component" value="Unassembled WGS sequence"/>
</dbReference>
<dbReference type="EMBL" id="JASMQC010000012">
    <property type="protein sequence ID" value="KAK1941502.1"/>
    <property type="molecule type" value="Genomic_DNA"/>
</dbReference>
<organism evidence="1 2">
    <name type="scientific">Phytophthora citrophthora</name>
    <dbReference type="NCBI Taxonomy" id="4793"/>
    <lineage>
        <taxon>Eukaryota</taxon>
        <taxon>Sar</taxon>
        <taxon>Stramenopiles</taxon>
        <taxon>Oomycota</taxon>
        <taxon>Peronosporomycetes</taxon>
        <taxon>Peronosporales</taxon>
        <taxon>Peronosporaceae</taxon>
        <taxon>Phytophthora</taxon>
    </lineage>
</organism>
<evidence type="ECO:0000313" key="1">
    <source>
        <dbReference type="EMBL" id="KAK1941502.1"/>
    </source>
</evidence>